<dbReference type="RefSeq" id="XP_022101746.1">
    <property type="nucleotide sequence ID" value="XM_022246054.1"/>
</dbReference>
<dbReference type="CDD" id="cd00190">
    <property type="entry name" value="Tryp_SPc"/>
    <property type="match status" value="1"/>
</dbReference>
<evidence type="ECO:0000313" key="10">
    <source>
        <dbReference type="RefSeq" id="XP_022101837.1"/>
    </source>
</evidence>
<keyword evidence="1 5" id="KW-0645">Protease</keyword>
<dbReference type="PANTHER" id="PTHR24264:SF54">
    <property type="entry name" value="PEPTIDASE S1 DOMAIN-CONTAINING PROTEIN"/>
    <property type="match status" value="1"/>
</dbReference>
<accession>A0A8B7ZA41</accession>
<evidence type="ECO:0000259" key="7">
    <source>
        <dbReference type="PROSITE" id="PS50240"/>
    </source>
</evidence>
<gene>
    <name evidence="9 10" type="primary">LOC110985179</name>
</gene>
<evidence type="ECO:0000256" key="6">
    <source>
        <dbReference type="SAM" id="SignalP"/>
    </source>
</evidence>
<dbReference type="KEGG" id="aplc:110985179"/>
<dbReference type="PROSITE" id="PS00134">
    <property type="entry name" value="TRYPSIN_HIS"/>
    <property type="match status" value="1"/>
</dbReference>
<reference evidence="9 10" key="1">
    <citation type="submission" date="2025-04" db="UniProtKB">
        <authorList>
            <consortium name="RefSeq"/>
        </authorList>
    </citation>
    <scope>IDENTIFICATION</scope>
</reference>
<organism evidence="8 10">
    <name type="scientific">Acanthaster planci</name>
    <name type="common">Crown-of-thorns starfish</name>
    <dbReference type="NCBI Taxonomy" id="133434"/>
    <lineage>
        <taxon>Eukaryota</taxon>
        <taxon>Metazoa</taxon>
        <taxon>Echinodermata</taxon>
        <taxon>Eleutherozoa</taxon>
        <taxon>Asterozoa</taxon>
        <taxon>Asteroidea</taxon>
        <taxon>Valvatacea</taxon>
        <taxon>Valvatida</taxon>
        <taxon>Acanthasteridae</taxon>
        <taxon>Acanthaster</taxon>
    </lineage>
</organism>
<dbReference type="FunFam" id="2.40.10.10:FF:000053">
    <property type="entry name" value="Neurotrypsin"/>
    <property type="match status" value="1"/>
</dbReference>
<evidence type="ECO:0000313" key="8">
    <source>
        <dbReference type="Proteomes" id="UP000694845"/>
    </source>
</evidence>
<keyword evidence="8" id="KW-1185">Reference proteome</keyword>
<evidence type="ECO:0000313" key="9">
    <source>
        <dbReference type="RefSeq" id="XP_022101746.1"/>
    </source>
</evidence>
<dbReference type="PANTHER" id="PTHR24264">
    <property type="entry name" value="TRYPSIN-RELATED"/>
    <property type="match status" value="1"/>
</dbReference>
<dbReference type="InterPro" id="IPR050127">
    <property type="entry name" value="Serine_Proteases_S1"/>
</dbReference>
<proteinExistence type="predicted"/>
<dbReference type="RefSeq" id="XP_022101837.1">
    <property type="nucleotide sequence ID" value="XM_022246145.1"/>
</dbReference>
<dbReference type="OrthoDB" id="9425590at2759"/>
<dbReference type="PRINTS" id="PR00722">
    <property type="entry name" value="CHYMOTRYPSIN"/>
</dbReference>
<dbReference type="PROSITE" id="PS00135">
    <property type="entry name" value="TRYPSIN_SER"/>
    <property type="match status" value="1"/>
</dbReference>
<feature type="signal peptide" evidence="6">
    <location>
        <begin position="1"/>
        <end position="23"/>
    </location>
</feature>
<evidence type="ECO:0000256" key="4">
    <source>
        <dbReference type="ARBA" id="ARBA00023157"/>
    </source>
</evidence>
<dbReference type="GeneID" id="110985179"/>
<dbReference type="InterPro" id="IPR043504">
    <property type="entry name" value="Peptidase_S1_PA_chymotrypsin"/>
</dbReference>
<dbReference type="Gene3D" id="2.40.10.10">
    <property type="entry name" value="Trypsin-like serine proteases"/>
    <property type="match status" value="1"/>
</dbReference>
<dbReference type="InterPro" id="IPR001254">
    <property type="entry name" value="Trypsin_dom"/>
</dbReference>
<dbReference type="OMA" id="ALFNDHV"/>
<name>A0A8B7ZA41_ACAPL</name>
<dbReference type="SMART" id="SM00020">
    <property type="entry name" value="Tryp_SPc"/>
    <property type="match status" value="1"/>
</dbReference>
<dbReference type="GO" id="GO:0004252">
    <property type="term" value="F:serine-type endopeptidase activity"/>
    <property type="evidence" value="ECO:0007669"/>
    <property type="project" value="InterPro"/>
</dbReference>
<feature type="domain" description="Peptidase S1" evidence="7">
    <location>
        <begin position="116"/>
        <end position="372"/>
    </location>
</feature>
<evidence type="ECO:0000256" key="3">
    <source>
        <dbReference type="ARBA" id="ARBA00022825"/>
    </source>
</evidence>
<dbReference type="GO" id="GO:0006508">
    <property type="term" value="P:proteolysis"/>
    <property type="evidence" value="ECO:0007669"/>
    <property type="project" value="UniProtKB-KW"/>
</dbReference>
<feature type="chain" id="PRO_5044665678" evidence="6">
    <location>
        <begin position="24"/>
        <end position="382"/>
    </location>
</feature>
<dbReference type="Pfam" id="PF00089">
    <property type="entry name" value="Trypsin"/>
    <property type="match status" value="1"/>
</dbReference>
<keyword evidence="6" id="KW-0732">Signal</keyword>
<dbReference type="InterPro" id="IPR009003">
    <property type="entry name" value="Peptidase_S1_PA"/>
</dbReference>
<evidence type="ECO:0000256" key="2">
    <source>
        <dbReference type="ARBA" id="ARBA00022801"/>
    </source>
</evidence>
<sequence>MFGECRGFSSLILCCFVAEICLAASSTASVKRNTNRNFPSKTKMRHTTHTRELVAPEGDTIPIPSLQEAGTLPPTSLGEVEELDDTQQHSQRRLPIAGLTKCGRRPTNPYRRIRRVVGGLTAGTRWPWQAQIIRRDAFNQEVHHCGGTLIDTMHVLTAAHCFDGYHKNDFIIRLGQHDRSTTEPQEQDFTIGCLDIHTKYRMLRSGYGYANDIALVTLRGRIKGHKGALFNDHVLPACLPQQEEFKAGDNCWVTGWGHSNFSDLVSSSFPDMLNEAPVPLQPQKTCRAIYGRQISRRTICAGQVGTRSPRADTCRGDSGGPLVCKRYGVWKVWGITSWGLDSLCNERPPGGATPGVYTRVDQYLNWIQRRMERRRRTPVCIN</sequence>
<protein>
    <submittedName>
        <fullName evidence="9 10">Neurotrypsin-like</fullName>
    </submittedName>
</protein>
<dbReference type="PROSITE" id="PS50240">
    <property type="entry name" value="TRYPSIN_DOM"/>
    <property type="match status" value="1"/>
</dbReference>
<dbReference type="GO" id="GO:0005615">
    <property type="term" value="C:extracellular space"/>
    <property type="evidence" value="ECO:0007669"/>
    <property type="project" value="TreeGrafter"/>
</dbReference>
<dbReference type="SUPFAM" id="SSF50494">
    <property type="entry name" value="Trypsin-like serine proteases"/>
    <property type="match status" value="1"/>
</dbReference>
<dbReference type="Proteomes" id="UP000694845">
    <property type="component" value="Unplaced"/>
</dbReference>
<dbReference type="AlphaFoldDB" id="A0A8B7ZA41"/>
<keyword evidence="3 5" id="KW-0720">Serine protease</keyword>
<evidence type="ECO:0000256" key="5">
    <source>
        <dbReference type="RuleBase" id="RU363034"/>
    </source>
</evidence>
<dbReference type="InterPro" id="IPR033116">
    <property type="entry name" value="TRYPSIN_SER"/>
</dbReference>
<keyword evidence="4" id="KW-1015">Disulfide bond</keyword>
<evidence type="ECO:0000256" key="1">
    <source>
        <dbReference type="ARBA" id="ARBA00022670"/>
    </source>
</evidence>
<keyword evidence="2 5" id="KW-0378">Hydrolase</keyword>
<dbReference type="InterPro" id="IPR001314">
    <property type="entry name" value="Peptidase_S1A"/>
</dbReference>
<dbReference type="InterPro" id="IPR018114">
    <property type="entry name" value="TRYPSIN_HIS"/>
</dbReference>